<dbReference type="Pfam" id="PF01541">
    <property type="entry name" value="GIY-YIG"/>
    <property type="match status" value="1"/>
</dbReference>
<dbReference type="EMBL" id="JACIJO010000001">
    <property type="protein sequence ID" value="MBB6324406.1"/>
    <property type="molecule type" value="Genomic_DNA"/>
</dbReference>
<protein>
    <submittedName>
        <fullName evidence="3">Putative endonuclease</fullName>
    </submittedName>
</protein>
<gene>
    <name evidence="3" type="ORF">FHS59_000021</name>
</gene>
<keyword evidence="3" id="KW-0378">Hydrolase</keyword>
<dbReference type="Gene3D" id="3.40.1440.10">
    <property type="entry name" value="GIY-YIG endonuclease"/>
    <property type="match status" value="1"/>
</dbReference>
<evidence type="ECO:0000313" key="3">
    <source>
        <dbReference type="EMBL" id="MBB6324406.1"/>
    </source>
</evidence>
<keyword evidence="4" id="KW-1185">Reference proteome</keyword>
<dbReference type="RefSeq" id="WP_246388243.1">
    <property type="nucleotide sequence ID" value="NZ_JACIJO010000001.1"/>
</dbReference>
<keyword evidence="3" id="KW-0255">Endonuclease</keyword>
<comment type="caution">
    <text evidence="3">The sequence shown here is derived from an EMBL/GenBank/DDBJ whole genome shotgun (WGS) entry which is preliminary data.</text>
</comment>
<organism evidence="3 4">
    <name type="scientific">Algoriphagus iocasae</name>
    <dbReference type="NCBI Taxonomy" id="1836499"/>
    <lineage>
        <taxon>Bacteria</taxon>
        <taxon>Pseudomonadati</taxon>
        <taxon>Bacteroidota</taxon>
        <taxon>Cytophagia</taxon>
        <taxon>Cytophagales</taxon>
        <taxon>Cyclobacteriaceae</taxon>
        <taxon>Algoriphagus</taxon>
    </lineage>
</organism>
<dbReference type="InterPro" id="IPR035901">
    <property type="entry name" value="GIY-YIG_endonuc_sf"/>
</dbReference>
<proteinExistence type="inferred from homology"/>
<dbReference type="PROSITE" id="PS50164">
    <property type="entry name" value="GIY_YIG"/>
    <property type="match status" value="1"/>
</dbReference>
<reference evidence="3 4" key="1">
    <citation type="submission" date="2020-08" db="EMBL/GenBank/DDBJ databases">
        <title>Genomic Encyclopedia of Type Strains, Phase IV (KMG-IV): sequencing the most valuable type-strain genomes for metagenomic binning, comparative biology and taxonomic classification.</title>
        <authorList>
            <person name="Goeker M."/>
        </authorList>
    </citation>
    <scope>NUCLEOTIDE SEQUENCE [LARGE SCALE GENOMIC DNA]</scope>
    <source>
        <strain evidence="3 4">DSM 102044</strain>
    </source>
</reference>
<dbReference type="Proteomes" id="UP000588604">
    <property type="component" value="Unassembled WGS sequence"/>
</dbReference>
<feature type="domain" description="GIY-YIG" evidence="2">
    <location>
        <begin position="1"/>
        <end position="68"/>
    </location>
</feature>
<comment type="similarity">
    <text evidence="1">Belongs to the UPF0213 family.</text>
</comment>
<dbReference type="PANTHER" id="PTHR34477:SF5">
    <property type="entry name" value="BSL5627 PROTEIN"/>
    <property type="match status" value="1"/>
</dbReference>
<dbReference type="InterPro" id="IPR050190">
    <property type="entry name" value="UPF0213_domain"/>
</dbReference>
<dbReference type="GO" id="GO:0004519">
    <property type="term" value="F:endonuclease activity"/>
    <property type="evidence" value="ECO:0007669"/>
    <property type="project" value="UniProtKB-KW"/>
</dbReference>
<accession>A0A841MJI1</accession>
<dbReference type="InterPro" id="IPR000305">
    <property type="entry name" value="GIY-YIG_endonuc"/>
</dbReference>
<dbReference type="PANTHER" id="PTHR34477">
    <property type="entry name" value="UPF0213 PROTEIN YHBQ"/>
    <property type="match status" value="1"/>
</dbReference>
<evidence type="ECO:0000313" key="4">
    <source>
        <dbReference type="Proteomes" id="UP000588604"/>
    </source>
</evidence>
<dbReference type="AlphaFoldDB" id="A0A841MJI1"/>
<evidence type="ECO:0000256" key="1">
    <source>
        <dbReference type="ARBA" id="ARBA00007435"/>
    </source>
</evidence>
<sequence>MKLDHYYIGHTCEELKERLRKHLSNHSGFTARSKDWELVYSEPYSDKSSAYRREREVKSWKSKKKLKVMIEK</sequence>
<keyword evidence="3" id="KW-0540">Nuclease</keyword>
<evidence type="ECO:0000259" key="2">
    <source>
        <dbReference type="PROSITE" id="PS50164"/>
    </source>
</evidence>
<dbReference type="SUPFAM" id="SSF82771">
    <property type="entry name" value="GIY-YIG endonuclease"/>
    <property type="match status" value="1"/>
</dbReference>
<name>A0A841MJI1_9BACT</name>